<name>A0A7X2T2F7_9CLOT</name>
<dbReference type="Gene3D" id="3.30.479.10">
    <property type="entry name" value="6-pyruvoyl tetrahydropterin synthase/QueD"/>
    <property type="match status" value="1"/>
</dbReference>
<sequence>MISEYRYKFNINISHSIESTFEKKHIHSHNISITVFVINNEQEFILYDEIEDTIKSYLEQFNKRYINGIKPFDKIIPTIENIGMEFYRNLKIILGENNYILTRLEISEIPTRTYIINGEG</sequence>
<dbReference type="EMBL" id="VULX01000056">
    <property type="protein sequence ID" value="MSR92731.1"/>
    <property type="molecule type" value="Genomic_DNA"/>
</dbReference>
<evidence type="ECO:0000256" key="6">
    <source>
        <dbReference type="ARBA" id="ARBA00048807"/>
    </source>
</evidence>
<comment type="caution">
    <text evidence="7">The sequence shown here is derived from an EMBL/GenBank/DDBJ whole genome shotgun (WGS) entry which is preliminary data.</text>
</comment>
<dbReference type="Proteomes" id="UP000460287">
    <property type="component" value="Unassembled WGS sequence"/>
</dbReference>
<dbReference type="SUPFAM" id="SSF55620">
    <property type="entry name" value="Tetrahydrobiopterin biosynthesis enzymes-like"/>
    <property type="match status" value="1"/>
</dbReference>
<keyword evidence="8" id="KW-1185">Reference proteome</keyword>
<proteinExistence type="inferred from homology"/>
<evidence type="ECO:0000256" key="5">
    <source>
        <dbReference type="ARBA" id="ARBA00031449"/>
    </source>
</evidence>
<evidence type="ECO:0000256" key="1">
    <source>
        <dbReference type="ARBA" id="ARBA00005061"/>
    </source>
</evidence>
<comment type="catalytic activity">
    <reaction evidence="6">
        <text>7,8-dihydroneopterin 3'-triphosphate + H2O = 6-carboxy-5,6,7,8-tetrahydropterin + triphosphate + acetaldehyde + 2 H(+)</text>
        <dbReference type="Rhea" id="RHEA:27966"/>
        <dbReference type="ChEBI" id="CHEBI:15343"/>
        <dbReference type="ChEBI" id="CHEBI:15377"/>
        <dbReference type="ChEBI" id="CHEBI:15378"/>
        <dbReference type="ChEBI" id="CHEBI:18036"/>
        <dbReference type="ChEBI" id="CHEBI:58462"/>
        <dbReference type="ChEBI" id="CHEBI:61032"/>
        <dbReference type="EC" id="4.1.2.50"/>
    </reaction>
</comment>
<evidence type="ECO:0000256" key="3">
    <source>
        <dbReference type="ARBA" id="ARBA00012982"/>
    </source>
</evidence>
<dbReference type="InterPro" id="IPR038418">
    <property type="entry name" value="6-PTP_synth/QueD_sf"/>
</dbReference>
<dbReference type="InterPro" id="IPR007115">
    <property type="entry name" value="6-PTP_synth/QueD"/>
</dbReference>
<dbReference type="AlphaFoldDB" id="A0A7X2T2F7"/>
<accession>A0A7X2T2F7</accession>
<evidence type="ECO:0000313" key="7">
    <source>
        <dbReference type="EMBL" id="MSR92731.1"/>
    </source>
</evidence>
<dbReference type="Pfam" id="PF01242">
    <property type="entry name" value="PTPS"/>
    <property type="match status" value="1"/>
</dbReference>
<dbReference type="NCBIfam" id="TIGR03112">
    <property type="entry name" value="6_pyr_pter_rel"/>
    <property type="match status" value="1"/>
</dbReference>
<comment type="similarity">
    <text evidence="2">Belongs to the PTPS family. QueD subfamily.</text>
</comment>
<dbReference type="GO" id="GO:0070497">
    <property type="term" value="F:6-carboxytetrahydropterin synthase activity"/>
    <property type="evidence" value="ECO:0007669"/>
    <property type="project" value="UniProtKB-EC"/>
</dbReference>
<dbReference type="UniPathway" id="UPA00391"/>
<evidence type="ECO:0000256" key="2">
    <source>
        <dbReference type="ARBA" id="ARBA00008900"/>
    </source>
</evidence>
<dbReference type="EC" id="4.1.2.50" evidence="3"/>
<comment type="pathway">
    <text evidence="1">Purine metabolism; 7-cyano-7-deazaguanine biosynthesis.</text>
</comment>
<dbReference type="InterPro" id="IPR017543">
    <property type="entry name" value="6-PTP_synth-rel_bac"/>
</dbReference>
<protein>
    <recommendedName>
        <fullName evidence="4">6-carboxy-5,6,7,8-tetrahydropterin synthase</fullName>
        <ecNumber evidence="3">4.1.2.50</ecNumber>
    </recommendedName>
    <alternativeName>
        <fullName evidence="5">Queuosine biosynthesis protein QueD</fullName>
    </alternativeName>
</protein>
<evidence type="ECO:0000313" key="8">
    <source>
        <dbReference type="Proteomes" id="UP000460287"/>
    </source>
</evidence>
<organism evidence="7 8">
    <name type="scientific">Inconstantimicrobium porci</name>
    <dbReference type="NCBI Taxonomy" id="2652291"/>
    <lineage>
        <taxon>Bacteria</taxon>
        <taxon>Bacillati</taxon>
        <taxon>Bacillota</taxon>
        <taxon>Clostridia</taxon>
        <taxon>Eubacteriales</taxon>
        <taxon>Clostridiaceae</taxon>
        <taxon>Inconstantimicrobium</taxon>
    </lineage>
</organism>
<gene>
    <name evidence="7" type="ORF">FYJ33_15525</name>
</gene>
<dbReference type="RefSeq" id="WP_154532886.1">
    <property type="nucleotide sequence ID" value="NZ_JAQXTV010000144.1"/>
</dbReference>
<evidence type="ECO:0000256" key="4">
    <source>
        <dbReference type="ARBA" id="ARBA00018141"/>
    </source>
</evidence>
<reference evidence="7 8" key="1">
    <citation type="submission" date="2019-08" db="EMBL/GenBank/DDBJ databases">
        <title>In-depth cultivation of the pig gut microbiome towards novel bacterial diversity and tailored functional studies.</title>
        <authorList>
            <person name="Wylensek D."/>
            <person name="Hitch T.C.A."/>
            <person name="Clavel T."/>
        </authorList>
    </citation>
    <scope>NUCLEOTIDE SEQUENCE [LARGE SCALE GENOMIC DNA]</scope>
    <source>
        <strain evidence="7 8">WCA-383-APC-5B</strain>
    </source>
</reference>